<dbReference type="SUPFAM" id="SSF52440">
    <property type="entry name" value="PreATP-grasp domain"/>
    <property type="match status" value="1"/>
</dbReference>
<dbReference type="SUPFAM" id="SSF51246">
    <property type="entry name" value="Rudiment single hybrid motif"/>
    <property type="match status" value="1"/>
</dbReference>
<dbReference type="RefSeq" id="WP_369084223.1">
    <property type="nucleotide sequence ID" value="NZ_JBFSHR010000006.1"/>
</dbReference>
<dbReference type="InterPro" id="IPR016185">
    <property type="entry name" value="PreATP-grasp_dom_sf"/>
</dbReference>
<dbReference type="HAMAP" id="MF_01928">
    <property type="entry name" value="PurK"/>
    <property type="match status" value="1"/>
</dbReference>
<comment type="function">
    <text evidence="4">Catalyzes the ATP-dependent conversion of 5-aminoimidazole ribonucleotide (AIR) and HCO(3)(-) to N5-carboxyaminoimidazole ribonucleotide (N5-CAIR).</text>
</comment>
<dbReference type="InterPro" id="IPR003135">
    <property type="entry name" value="ATP-grasp_carboxylate-amine"/>
</dbReference>
<dbReference type="EC" id="6.3.4.18" evidence="4 5"/>
<protein>
    <recommendedName>
        <fullName evidence="4 5">N5-carboxyaminoimidazole ribonucleotide synthase</fullName>
        <shortName evidence="4 5">N5-CAIR synthase</shortName>
        <ecNumber evidence="4 5">6.3.4.18</ecNumber>
    </recommendedName>
    <alternativeName>
        <fullName evidence="4 5">5-(carboxyamino)imidazole ribonucleotide synthetase</fullName>
    </alternativeName>
</protein>
<gene>
    <name evidence="4 5" type="primary">purK</name>
    <name evidence="7" type="ORF">AB6A68_03055</name>
</gene>
<comment type="function">
    <text evidence="5">Catalyzes the ATP-dependent conversion of 5-aminoimidazole ribonucleotide (AIR) and HCO(3)- to N5-carboxyaminoimidazole ribonucleotide (N5-CAIR).</text>
</comment>
<comment type="caution">
    <text evidence="7">The sequence shown here is derived from an EMBL/GenBank/DDBJ whole genome shotgun (WGS) entry which is preliminary data.</text>
</comment>
<dbReference type="NCBIfam" id="NF004679">
    <property type="entry name" value="PRK06019.1-5"/>
    <property type="match status" value="1"/>
</dbReference>
<keyword evidence="4 5" id="KW-0436">Ligase</keyword>
<comment type="subunit">
    <text evidence="4 5">Homodimer.</text>
</comment>
<accession>A0ABV3Y2T8</accession>
<dbReference type="InterPro" id="IPR011761">
    <property type="entry name" value="ATP-grasp"/>
</dbReference>
<keyword evidence="8" id="KW-1185">Reference proteome</keyword>
<keyword evidence="3 4" id="KW-0067">ATP-binding</keyword>
<dbReference type="Proteomes" id="UP001560267">
    <property type="component" value="Unassembled WGS sequence"/>
</dbReference>
<dbReference type="InterPro" id="IPR040686">
    <property type="entry name" value="PurK_C"/>
</dbReference>
<comment type="catalytic activity">
    <reaction evidence="4 5">
        <text>5-amino-1-(5-phospho-beta-D-ribosyl)imidazole + hydrogencarbonate + ATP = 5-carboxyamino-1-(5-phospho-D-ribosyl)imidazole + ADP + phosphate + 2 H(+)</text>
        <dbReference type="Rhea" id="RHEA:19317"/>
        <dbReference type="ChEBI" id="CHEBI:15378"/>
        <dbReference type="ChEBI" id="CHEBI:17544"/>
        <dbReference type="ChEBI" id="CHEBI:30616"/>
        <dbReference type="ChEBI" id="CHEBI:43474"/>
        <dbReference type="ChEBI" id="CHEBI:58730"/>
        <dbReference type="ChEBI" id="CHEBI:137981"/>
        <dbReference type="ChEBI" id="CHEBI:456216"/>
        <dbReference type="EC" id="6.3.4.18"/>
    </reaction>
</comment>
<organism evidence="7 8">
    <name type="scientific">Ferrimicrobium acidiphilum</name>
    <dbReference type="NCBI Taxonomy" id="121039"/>
    <lineage>
        <taxon>Bacteria</taxon>
        <taxon>Bacillati</taxon>
        <taxon>Actinomycetota</taxon>
        <taxon>Acidimicrobiia</taxon>
        <taxon>Acidimicrobiales</taxon>
        <taxon>Acidimicrobiaceae</taxon>
        <taxon>Ferrimicrobium</taxon>
    </lineage>
</organism>
<dbReference type="EMBL" id="JBFSHR010000006">
    <property type="protein sequence ID" value="MEX6428818.1"/>
    <property type="molecule type" value="Genomic_DNA"/>
</dbReference>
<reference evidence="7 8" key="1">
    <citation type="submission" date="2024-07" db="EMBL/GenBank/DDBJ databases">
        <title>Draft Genome Sequence of Ferrimicrobium acidiphilum Strain YE2023, Isolated from a Pulp of Bioleach Reactor.</title>
        <authorList>
            <person name="Elkina Y.A."/>
            <person name="Bulaeva A.G."/>
            <person name="Beletsky A.V."/>
            <person name="Mardanov A.V."/>
        </authorList>
    </citation>
    <scope>NUCLEOTIDE SEQUENCE [LARGE SCALE GENOMIC DNA]</scope>
    <source>
        <strain evidence="7 8">YE2023</strain>
    </source>
</reference>
<dbReference type="InterPro" id="IPR005875">
    <property type="entry name" value="PurK"/>
</dbReference>
<dbReference type="PANTHER" id="PTHR11609:SF5">
    <property type="entry name" value="PHOSPHORIBOSYLAMINOIMIDAZOLE CARBOXYLASE"/>
    <property type="match status" value="1"/>
</dbReference>
<comment type="pathway">
    <text evidence="4 5">Purine metabolism; IMP biosynthesis via de novo pathway; 5-amino-1-(5-phospho-D-ribosyl)imidazole-4-carboxylate from 5-amino-1-(5-phospho-D-ribosyl)imidazole (N5-CAIR route): step 1/2.</text>
</comment>
<proteinExistence type="inferred from homology"/>
<dbReference type="Pfam" id="PF22660">
    <property type="entry name" value="RS_preATP-grasp-like"/>
    <property type="match status" value="1"/>
</dbReference>
<dbReference type="Pfam" id="PF02222">
    <property type="entry name" value="ATP-grasp"/>
    <property type="match status" value="1"/>
</dbReference>
<evidence type="ECO:0000256" key="4">
    <source>
        <dbReference type="HAMAP-Rule" id="MF_01928"/>
    </source>
</evidence>
<feature type="binding site" evidence="4">
    <location>
        <position position="176"/>
    </location>
    <ligand>
        <name>ATP</name>
        <dbReference type="ChEBI" id="CHEBI:30616"/>
    </ligand>
</feature>
<dbReference type="Pfam" id="PF17769">
    <property type="entry name" value="PurK_C"/>
    <property type="match status" value="1"/>
</dbReference>
<comment type="caution">
    <text evidence="4">Lacks conserved residue(s) required for the propagation of feature annotation.</text>
</comment>
<dbReference type="Gene3D" id="3.30.1490.20">
    <property type="entry name" value="ATP-grasp fold, A domain"/>
    <property type="match status" value="1"/>
</dbReference>
<dbReference type="NCBIfam" id="TIGR01161">
    <property type="entry name" value="purK"/>
    <property type="match status" value="1"/>
</dbReference>
<keyword evidence="1 4" id="KW-0547">Nucleotide-binding</keyword>
<dbReference type="GO" id="GO:0034028">
    <property type="term" value="F:5-(carboxyamino)imidazole ribonucleotide synthase activity"/>
    <property type="evidence" value="ECO:0007669"/>
    <property type="project" value="UniProtKB-EC"/>
</dbReference>
<name>A0ABV3Y2T8_9ACTN</name>
<feature type="binding site" evidence="4">
    <location>
        <position position="135"/>
    </location>
    <ligand>
        <name>ATP</name>
        <dbReference type="ChEBI" id="CHEBI:30616"/>
    </ligand>
</feature>
<dbReference type="InterPro" id="IPR013815">
    <property type="entry name" value="ATP_grasp_subdomain_1"/>
</dbReference>
<dbReference type="Gene3D" id="3.30.470.20">
    <property type="entry name" value="ATP-grasp fold, B domain"/>
    <property type="match status" value="1"/>
</dbReference>
<sequence length="359" mass="38388">MTPRIGVIGGGQLARMLFSAALDLDIEVSFLVRPTDEGILGRAANVVVVGDLSFESIAQFASGVDVLTFEHELTPVATLHALEERGVCLRPSAKTMEVAANKLAQRELFGRLKLPIPRFAKLNRDTVFDLPCIAKTISGGYDGRGVRWINEATELEPLADDSVEWLVEELLEVEGELAVLTVSSADGDITTYPPVRTIQREGICVEVQWPATMTGDIDERAQATATAIARELGAVGVLAVEFFVVGGKLYVNEIAPRVHNSGHLTIEAASTSQFENHLRAVAGLPLGPTNFNTPATMVNLIGPLNPIADYQAVPDTRLHLYGKTPRAGRKVGHVTATATSAAAASQLAHRARDRIVSGG</sequence>
<dbReference type="Gene3D" id="3.40.50.20">
    <property type="match status" value="1"/>
</dbReference>
<dbReference type="PANTHER" id="PTHR11609">
    <property type="entry name" value="PURINE BIOSYNTHESIS PROTEIN 6/7, PUR6/7"/>
    <property type="match status" value="1"/>
</dbReference>
<dbReference type="InterPro" id="IPR011054">
    <property type="entry name" value="Rudment_hybrid_motif"/>
</dbReference>
<evidence type="ECO:0000256" key="5">
    <source>
        <dbReference type="RuleBase" id="RU361200"/>
    </source>
</evidence>
<evidence type="ECO:0000313" key="7">
    <source>
        <dbReference type="EMBL" id="MEX6428818.1"/>
    </source>
</evidence>
<feature type="domain" description="ATP-grasp" evidence="6">
    <location>
        <begin position="106"/>
        <end position="282"/>
    </location>
</feature>
<comment type="similarity">
    <text evidence="4 5">Belongs to the PurK/PurT family.</text>
</comment>
<dbReference type="PROSITE" id="PS50975">
    <property type="entry name" value="ATP_GRASP"/>
    <property type="match status" value="1"/>
</dbReference>
<evidence type="ECO:0000256" key="3">
    <source>
        <dbReference type="ARBA" id="ARBA00022840"/>
    </source>
</evidence>
<feature type="binding site" evidence="4">
    <location>
        <begin position="252"/>
        <end position="253"/>
    </location>
    <ligand>
        <name>ATP</name>
        <dbReference type="ChEBI" id="CHEBI:30616"/>
    </ligand>
</feature>
<feature type="binding site" evidence="4">
    <location>
        <position position="102"/>
    </location>
    <ligand>
        <name>ATP</name>
        <dbReference type="ChEBI" id="CHEBI:30616"/>
    </ligand>
</feature>
<evidence type="ECO:0000259" key="6">
    <source>
        <dbReference type="PROSITE" id="PS50975"/>
    </source>
</evidence>
<evidence type="ECO:0000256" key="2">
    <source>
        <dbReference type="ARBA" id="ARBA00022755"/>
    </source>
</evidence>
<evidence type="ECO:0000313" key="8">
    <source>
        <dbReference type="Proteomes" id="UP001560267"/>
    </source>
</evidence>
<evidence type="ECO:0000256" key="1">
    <source>
        <dbReference type="ARBA" id="ARBA00022741"/>
    </source>
</evidence>
<feature type="binding site" evidence="4">
    <location>
        <begin position="168"/>
        <end position="171"/>
    </location>
    <ligand>
        <name>ATP</name>
        <dbReference type="ChEBI" id="CHEBI:30616"/>
    </ligand>
</feature>
<dbReference type="InterPro" id="IPR054350">
    <property type="entry name" value="PurT/PurK_preATP-grasp"/>
</dbReference>
<keyword evidence="2 4" id="KW-0658">Purine biosynthesis</keyword>
<dbReference type="SUPFAM" id="SSF56059">
    <property type="entry name" value="Glutathione synthetase ATP-binding domain-like"/>
    <property type="match status" value="1"/>
</dbReference>